<proteinExistence type="predicted"/>
<keyword evidence="3" id="KW-1185">Reference proteome</keyword>
<accession>A0A7G2CH84</accession>
<name>A0A7G2CH84_9TRYP</name>
<sequence length="500" mass="56246">MCMTVERLIGDDKEGSVQWETTKIPVLQILKKAREAKRATSVQLHDGHVFMGDDALFRFTGDTNVFQRIKTYIEAATYVCVLTEIFTVYDSLGNAHVLYPHLVRSLLLPRPPPQQPLKGEEAERKVIYIENLFRSVYTPMEKLDTYANTKGIFMYAGKAATESTLHNTQDSEEKRRRNVVPNTTDDLLRFDLGKTTHSTSVTFAIEKVRLPEEVEEGAHCFCYVSTITPQNVFLPAVKVPVTSIRNSTKEGYTWTFKTKDKKDETLLFGGPHDRLYVECCFELPGETSSPPTTWCAGYAVVELEGLKTSTLPVHQGSLLNLESDAPPAEEEKKGKKSFLSKLKKEKKPAGQTATSIKIKVVKTKGEPEYLSNMPKRYLVKSRHAQLISDLRGAIIELGKECAYAGQALRQQVVLRIFSVAANDELLDQLELFLRHHAKHYSKEESKSGEGRCRDLLLGVTSFAALFNCSDEVSSFAQTLIKKKPLEDAFSENTMMRCISI</sequence>
<evidence type="ECO:0000256" key="1">
    <source>
        <dbReference type="SAM" id="MobiDB-lite"/>
    </source>
</evidence>
<feature type="region of interest" description="Disordered" evidence="1">
    <location>
        <begin position="322"/>
        <end position="346"/>
    </location>
</feature>
<dbReference type="Proteomes" id="UP000515908">
    <property type="component" value="Chromosome 11"/>
</dbReference>
<protein>
    <submittedName>
        <fullName evidence="2">Uncharacterized protein</fullName>
    </submittedName>
</protein>
<evidence type="ECO:0000313" key="2">
    <source>
        <dbReference type="EMBL" id="CAD2218331.1"/>
    </source>
</evidence>
<dbReference type="VEuPathDB" id="TriTrypDB:ADEAN_000581900"/>
<reference evidence="2 3" key="1">
    <citation type="submission" date="2020-08" db="EMBL/GenBank/DDBJ databases">
        <authorList>
            <person name="Newling K."/>
            <person name="Davey J."/>
            <person name="Forrester S."/>
        </authorList>
    </citation>
    <scope>NUCLEOTIDE SEQUENCE [LARGE SCALE GENOMIC DNA]</scope>
    <source>
        <strain evidence="3">Crithidia deanei Carvalho (ATCC PRA-265)</strain>
    </source>
</reference>
<gene>
    <name evidence="2" type="ORF">ADEAN_000581900</name>
</gene>
<dbReference type="EMBL" id="LR877155">
    <property type="protein sequence ID" value="CAD2218331.1"/>
    <property type="molecule type" value="Genomic_DNA"/>
</dbReference>
<dbReference type="AlphaFoldDB" id="A0A7G2CH84"/>
<feature type="compositionally biased region" description="Basic residues" evidence="1">
    <location>
        <begin position="334"/>
        <end position="346"/>
    </location>
</feature>
<organism evidence="2 3">
    <name type="scientific">Angomonas deanei</name>
    <dbReference type="NCBI Taxonomy" id="59799"/>
    <lineage>
        <taxon>Eukaryota</taxon>
        <taxon>Discoba</taxon>
        <taxon>Euglenozoa</taxon>
        <taxon>Kinetoplastea</taxon>
        <taxon>Metakinetoplastina</taxon>
        <taxon>Trypanosomatida</taxon>
        <taxon>Trypanosomatidae</taxon>
        <taxon>Strigomonadinae</taxon>
        <taxon>Angomonas</taxon>
    </lineage>
</organism>
<evidence type="ECO:0000313" key="3">
    <source>
        <dbReference type="Proteomes" id="UP000515908"/>
    </source>
</evidence>